<dbReference type="Proteomes" id="UP001283361">
    <property type="component" value="Unassembled WGS sequence"/>
</dbReference>
<name>A0AAE1D8T1_9GAST</name>
<keyword evidence="2" id="KW-1185">Reference proteome</keyword>
<organism evidence="1 2">
    <name type="scientific">Elysia crispata</name>
    <name type="common">lettuce slug</name>
    <dbReference type="NCBI Taxonomy" id="231223"/>
    <lineage>
        <taxon>Eukaryota</taxon>
        <taxon>Metazoa</taxon>
        <taxon>Spiralia</taxon>
        <taxon>Lophotrochozoa</taxon>
        <taxon>Mollusca</taxon>
        <taxon>Gastropoda</taxon>
        <taxon>Heterobranchia</taxon>
        <taxon>Euthyneura</taxon>
        <taxon>Panpulmonata</taxon>
        <taxon>Sacoglossa</taxon>
        <taxon>Placobranchoidea</taxon>
        <taxon>Plakobranchidae</taxon>
        <taxon>Elysia</taxon>
    </lineage>
</organism>
<proteinExistence type="predicted"/>
<protein>
    <submittedName>
        <fullName evidence="1">Uncharacterized protein</fullName>
    </submittedName>
</protein>
<reference evidence="1" key="1">
    <citation type="journal article" date="2023" name="G3 (Bethesda)">
        <title>A reference genome for the long-term kleptoplast-retaining sea slug Elysia crispata morphotype clarki.</title>
        <authorList>
            <person name="Eastman K.E."/>
            <person name="Pendleton A.L."/>
            <person name="Shaikh M.A."/>
            <person name="Suttiyut T."/>
            <person name="Ogas R."/>
            <person name="Tomko P."/>
            <person name="Gavelis G."/>
            <person name="Widhalm J.R."/>
            <person name="Wisecaver J.H."/>
        </authorList>
    </citation>
    <scope>NUCLEOTIDE SEQUENCE</scope>
    <source>
        <strain evidence="1">ECLA1</strain>
    </source>
</reference>
<dbReference type="AlphaFoldDB" id="A0AAE1D8T1"/>
<evidence type="ECO:0000313" key="1">
    <source>
        <dbReference type="EMBL" id="KAK3760633.1"/>
    </source>
</evidence>
<accession>A0AAE1D8T1</accession>
<dbReference type="EMBL" id="JAWDGP010004969">
    <property type="protein sequence ID" value="KAK3760633.1"/>
    <property type="molecule type" value="Genomic_DNA"/>
</dbReference>
<gene>
    <name evidence="1" type="ORF">RRG08_058631</name>
</gene>
<comment type="caution">
    <text evidence="1">The sequence shown here is derived from an EMBL/GenBank/DDBJ whole genome shotgun (WGS) entry which is preliminary data.</text>
</comment>
<sequence>MLFSLDPQPPVIKQGRAENEHTGFQVRLGMFIFHPVPGESQMSIIVVRERELSQFTPETTLNDVESDCNYLWVSLGRMQENDLHLLRQLFKNFVERPGNCGRDISDSLIDTGLVSHRNIEGARPYCKADVL</sequence>
<evidence type="ECO:0000313" key="2">
    <source>
        <dbReference type="Proteomes" id="UP001283361"/>
    </source>
</evidence>